<dbReference type="OrthoDB" id="166183at2"/>
<dbReference type="KEGG" id="hse:Hsero_2397"/>
<evidence type="ECO:0000313" key="4">
    <source>
        <dbReference type="Proteomes" id="UP000000329"/>
    </source>
</evidence>
<keyword evidence="4" id="KW-1185">Reference proteome</keyword>
<organism evidence="3 4">
    <name type="scientific">Herbaspirillum seropedicae (strain SmR1)</name>
    <dbReference type="NCBI Taxonomy" id="757424"/>
    <lineage>
        <taxon>Bacteria</taxon>
        <taxon>Pseudomonadati</taxon>
        <taxon>Pseudomonadota</taxon>
        <taxon>Betaproteobacteria</taxon>
        <taxon>Burkholderiales</taxon>
        <taxon>Oxalobacteraceae</taxon>
        <taxon>Herbaspirillum</taxon>
    </lineage>
</organism>
<sequence>MTVLLPQAEKSPHWQDWITLLAGVILVAATFVLEMESAAVSLNCYLVGGGLVAAALAALFMPAIWEEVIVLLLGLWLLASPWVLDFSMMHNITSLTIGVAVITLICASWVIQEENRFAS</sequence>
<reference evidence="3 4" key="1">
    <citation type="submission" date="2010-04" db="EMBL/GenBank/DDBJ databases">
        <title>The genome of Herbaspirillum seropedicae SmR1, an endophytic, nitrogen-fixing, plant-growth promoting beta-Proteobacteria.</title>
        <authorList>
            <person name="Pedrosa F.O."/>
            <person name="Monteiro R.A."/>
            <person name="Wassem R."/>
            <person name="Cruz L.M."/>
            <person name="Ayub R.A."/>
            <person name="Colauto N.B."/>
            <person name="Fernandez M.A."/>
            <person name="Fungaro M.H.P."/>
            <person name="Grisard E.C."/>
            <person name="Hungria M."/>
            <person name="Madeira H.M.F."/>
            <person name="Nodari R.O."/>
            <person name="Osaku C.A."/>
            <person name="Petzl-Erler M.L."/>
            <person name="Terenzi H."/>
            <person name="Vieira L.G.E."/>
            <person name="Almeida M.I.M."/>
            <person name="Alves L.R."/>
            <person name="Arantes O.M.N."/>
            <person name="Balsanelli E."/>
            <person name="Barcellos F.G."/>
            <person name="Baura V.A."/>
            <person name="Binde D.R."/>
            <person name="Campo R.J."/>
            <person name="Chubatsu L.S."/>
            <person name="Chueire L.M.O."/>
            <person name="Ciferri R.R."/>
            <person name="Correa L.C."/>
            <person name="da Conceicao Silva J.L."/>
            <person name="Dabul A.N.G."/>
            <person name="Dambros B.P."/>
            <person name="Faoro H."/>
            <person name="Favetti A."/>
            <person name="Friedermann G."/>
            <person name="Furlaneto M.C."/>
            <person name="Gasques L.S."/>
            <person name="Gimenes C.C.T."/>
            <person name="Gioppo N.M.R."/>
            <person name="Glienke-Blanco C."/>
            <person name="Godoy L.P."/>
            <person name="Guerra M.P."/>
            <person name="Karp S."/>
            <person name="Kava-Cordeiro V."/>
            <person name="Margarido V.P."/>
            <person name="Mathioni S.M."/>
            <person name="Menck-Soares M.A."/>
            <person name="Murace N.K."/>
            <person name="Nicolas M.F."/>
            <person name="Oliveira C.E.C."/>
            <person name="Pagnan N.A.B."/>
            <person name="Pamphile J.A."/>
            <person name="Patussi E.V."/>
            <person name="Pereira L.F.P."/>
            <person name="Pereira-Ferrari L."/>
            <person name="Pinto F.G.S."/>
            <person name="Precoma C."/>
            <person name="Prioli A.J."/>
            <person name="Prioli S.M.A.P."/>
            <person name="Raittz R.T."/>
            <person name="Ramos H.J.O."/>
            <person name="Ribeiro E.M.S.F."/>
            <person name="Rigo L.U."/>
            <person name="Rocha C.L.M.S.C."/>
            <person name="Rocha S.N."/>
            <person name="Santos K."/>
            <person name="Satori D."/>
            <person name="Silva A.G."/>
            <person name="Simao R.C.G."/>
            <person name="Soares M.A.M."/>
            <person name="Souza E.M."/>
            <person name="Steffens M.B.R."/>
            <person name="Steindel M."/>
            <person name="Tadra-Sfeir M.Z."/>
            <person name="Takahashi E.K."/>
            <person name="Torres R.A."/>
            <person name="Valle J.S."/>
            <person name="Vernal J.I."/>
            <person name="Vilas-Boas L.A."/>
            <person name="Watanabe M.A.E."/>
            <person name="Weiss V.A."/>
            <person name="Yates M.A."/>
            <person name="Souza E.M."/>
        </authorList>
    </citation>
    <scope>NUCLEOTIDE SEQUENCE [LARGE SCALE GENOMIC DNA]</scope>
    <source>
        <strain evidence="3 4">SmR1</strain>
    </source>
</reference>
<dbReference type="AlphaFoldDB" id="D8IVF7"/>
<feature type="transmembrane region" description="Helical" evidence="1">
    <location>
        <begin position="40"/>
        <end position="62"/>
    </location>
</feature>
<gene>
    <name evidence="3" type="ordered locus">Hsero_2397</name>
</gene>
<dbReference type="RefSeq" id="WP_013234375.1">
    <property type="nucleotide sequence ID" value="NC_014323.1"/>
</dbReference>
<dbReference type="EMBL" id="CP002039">
    <property type="protein sequence ID" value="ADJ63896.1"/>
    <property type="molecule type" value="Genomic_DNA"/>
</dbReference>
<feature type="transmembrane region" description="Helical" evidence="1">
    <location>
        <begin position="14"/>
        <end position="33"/>
    </location>
</feature>
<evidence type="ECO:0000256" key="1">
    <source>
        <dbReference type="SAM" id="Phobius"/>
    </source>
</evidence>
<dbReference type="Proteomes" id="UP000000329">
    <property type="component" value="Chromosome"/>
</dbReference>
<dbReference type="InterPro" id="IPR005530">
    <property type="entry name" value="SPW"/>
</dbReference>
<dbReference type="STRING" id="757424.Hsero_2397"/>
<proteinExistence type="predicted"/>
<protein>
    <recommendedName>
        <fullName evidence="2">SPW repeat-containing integral membrane domain-containing protein</fullName>
    </recommendedName>
</protein>
<dbReference type="GeneID" id="29390725"/>
<keyword evidence="1" id="KW-0812">Transmembrane</keyword>
<keyword evidence="1" id="KW-0472">Membrane</keyword>
<evidence type="ECO:0000313" key="3">
    <source>
        <dbReference type="EMBL" id="ADJ63896.1"/>
    </source>
</evidence>
<accession>D8IVF7</accession>
<feature type="domain" description="SPW repeat-containing integral membrane" evidence="2">
    <location>
        <begin position="14"/>
        <end position="104"/>
    </location>
</feature>
<keyword evidence="1" id="KW-1133">Transmembrane helix</keyword>
<dbReference type="HOGENOM" id="CLU_124842_3_1_4"/>
<evidence type="ECO:0000259" key="2">
    <source>
        <dbReference type="Pfam" id="PF03779"/>
    </source>
</evidence>
<name>D8IVF7_HERSS</name>
<feature type="transmembrane region" description="Helical" evidence="1">
    <location>
        <begin position="91"/>
        <end position="111"/>
    </location>
</feature>
<dbReference type="Pfam" id="PF03779">
    <property type="entry name" value="SPW"/>
    <property type="match status" value="1"/>
</dbReference>